<feature type="compositionally biased region" description="Basic and acidic residues" evidence="1">
    <location>
        <begin position="1"/>
        <end position="17"/>
    </location>
</feature>
<sequence length="314" mass="35431">MGADRSPEEDRDGEKNASEIVPSLCTNKADDICSSQGLKQYLPGEIQGAMNVVVEDRESEIHQVADETQLRWTLKSCSPDWFWAKMPYKESPMVRNQGDTIGLLVGAPKPYILPHQIQHEVAALCHVPDDGGKDSARSCRSIWKSSHGYNDLLYRVSESAIVLSSPDGEVVVELRRICRVPVADQIESYISRKVILTKDEDVAGHPSYLVVDYMRRIFPVTRGTVAVPYCPCINDSVYVVGDNEATTWKAKVVHYIRRHAITGHLFKRRDSPLWMLEGTRNQEMFFDSILGVVRGDWKPHLQYSVAGCLTRHCM</sequence>
<feature type="region of interest" description="Disordered" evidence="1">
    <location>
        <begin position="1"/>
        <end position="20"/>
    </location>
</feature>
<accession>A0AAD9QX27</accession>
<proteinExistence type="predicted"/>
<name>A0AAD9QX27_ACRCE</name>
<dbReference type="Proteomes" id="UP001249851">
    <property type="component" value="Unassembled WGS sequence"/>
</dbReference>
<evidence type="ECO:0000313" key="2">
    <source>
        <dbReference type="EMBL" id="KAK2568720.1"/>
    </source>
</evidence>
<dbReference type="EMBL" id="JARQWQ010000011">
    <property type="protein sequence ID" value="KAK2568720.1"/>
    <property type="molecule type" value="Genomic_DNA"/>
</dbReference>
<keyword evidence="3" id="KW-1185">Reference proteome</keyword>
<evidence type="ECO:0000313" key="3">
    <source>
        <dbReference type="Proteomes" id="UP001249851"/>
    </source>
</evidence>
<reference evidence="2" key="2">
    <citation type="journal article" date="2023" name="Science">
        <title>Genomic signatures of disease resistance in endangered staghorn corals.</title>
        <authorList>
            <person name="Vollmer S.V."/>
            <person name="Selwyn J.D."/>
            <person name="Despard B.A."/>
            <person name="Roesel C.L."/>
        </authorList>
    </citation>
    <scope>NUCLEOTIDE SEQUENCE</scope>
    <source>
        <strain evidence="2">K2</strain>
    </source>
</reference>
<comment type="caution">
    <text evidence="2">The sequence shown here is derived from an EMBL/GenBank/DDBJ whole genome shotgun (WGS) entry which is preliminary data.</text>
</comment>
<protein>
    <submittedName>
        <fullName evidence="2">Uncharacterized protein</fullName>
    </submittedName>
</protein>
<dbReference type="AlphaFoldDB" id="A0AAD9QX27"/>
<gene>
    <name evidence="2" type="ORF">P5673_006714</name>
</gene>
<reference evidence="2" key="1">
    <citation type="journal article" date="2023" name="G3 (Bethesda)">
        <title>Whole genome assembly and annotation of the endangered Caribbean coral Acropora cervicornis.</title>
        <authorList>
            <person name="Selwyn J.D."/>
            <person name="Vollmer S.V."/>
        </authorList>
    </citation>
    <scope>NUCLEOTIDE SEQUENCE</scope>
    <source>
        <strain evidence="2">K2</strain>
    </source>
</reference>
<evidence type="ECO:0000256" key="1">
    <source>
        <dbReference type="SAM" id="MobiDB-lite"/>
    </source>
</evidence>
<organism evidence="2 3">
    <name type="scientific">Acropora cervicornis</name>
    <name type="common">Staghorn coral</name>
    <dbReference type="NCBI Taxonomy" id="6130"/>
    <lineage>
        <taxon>Eukaryota</taxon>
        <taxon>Metazoa</taxon>
        <taxon>Cnidaria</taxon>
        <taxon>Anthozoa</taxon>
        <taxon>Hexacorallia</taxon>
        <taxon>Scleractinia</taxon>
        <taxon>Astrocoeniina</taxon>
        <taxon>Acroporidae</taxon>
        <taxon>Acropora</taxon>
    </lineage>
</organism>